<proteinExistence type="predicted"/>
<protein>
    <submittedName>
        <fullName evidence="2">Uncharacterized protein</fullName>
    </submittedName>
</protein>
<dbReference type="AlphaFoldDB" id="A0A346A4I9"/>
<feature type="region of interest" description="Disordered" evidence="1">
    <location>
        <begin position="1"/>
        <end position="24"/>
    </location>
</feature>
<organism evidence="2 3">
    <name type="scientific">Pseudolabrys taiwanensis</name>
    <dbReference type="NCBI Taxonomy" id="331696"/>
    <lineage>
        <taxon>Bacteria</taxon>
        <taxon>Pseudomonadati</taxon>
        <taxon>Pseudomonadota</taxon>
        <taxon>Alphaproteobacteria</taxon>
        <taxon>Hyphomicrobiales</taxon>
        <taxon>Xanthobacteraceae</taxon>
        <taxon>Pseudolabrys</taxon>
    </lineage>
</organism>
<evidence type="ECO:0000313" key="3">
    <source>
        <dbReference type="Proteomes" id="UP000254889"/>
    </source>
</evidence>
<feature type="compositionally biased region" description="Basic residues" evidence="1">
    <location>
        <begin position="1"/>
        <end position="21"/>
    </location>
</feature>
<reference evidence="2 3" key="1">
    <citation type="submission" date="2018-07" db="EMBL/GenBank/DDBJ databases">
        <authorList>
            <person name="Quirk P.G."/>
            <person name="Krulwich T.A."/>
        </authorList>
    </citation>
    <scope>NUCLEOTIDE SEQUENCE [LARGE SCALE GENOMIC DNA]</scope>
    <source>
        <strain evidence="2 3">CC-BB4</strain>
    </source>
</reference>
<accession>A0A346A4I9</accession>
<dbReference type="OrthoDB" id="8136030at2"/>
<dbReference type="KEGG" id="ptaw:DW352_17475"/>
<dbReference type="InterPro" id="IPR011446">
    <property type="entry name" value="BBP7"/>
</dbReference>
<dbReference type="Proteomes" id="UP000254889">
    <property type="component" value="Chromosome"/>
</dbReference>
<gene>
    <name evidence="2" type="ORF">DW352_17475</name>
</gene>
<dbReference type="EMBL" id="CP031417">
    <property type="protein sequence ID" value="AXK84086.1"/>
    <property type="molecule type" value="Genomic_DNA"/>
</dbReference>
<sequence length="437" mass="47319">MPRGTRSRACCRGRRRGRRAGRSSGGGSFCLMFLCGNPRHAGHSHLHPVSRAAIVRQSRRHAARNILDEGFAWGDALRTCPGLLCHGRGLVATCFLSLLPLTAIAEPLQSAPRWTLSLEAIVLQRSGGTSRTLVERVPGTVPFLTTFTTPGTEAFNSSQFEQGFAAGPKLRLMYRDPAGYGVEVAYFNVFTRTATTTIGPDTPADWLVMRAPGLFWQTQDFPYQGMTWSNATNLYSAELNGRWDLSSRVTVLAGIRWLQLNDKLVGTLSPPDLTAPSWKQACKFCNIFQIFPGGTAGDYPDFWTTSTTNNLYGLQLGVDATLLAIDRFSLQGQIKAGLFDNVASQLTGISLQKVVYPASATTNRLAFAGEAGVQLKYRIGDEVALKVGYEALWLAGVALAPAQIDKTYTSATVSALGVDAGANVLFQGVTFGLEYAF</sequence>
<keyword evidence="3" id="KW-1185">Reference proteome</keyword>
<evidence type="ECO:0000313" key="2">
    <source>
        <dbReference type="EMBL" id="AXK84086.1"/>
    </source>
</evidence>
<name>A0A346A4I9_9HYPH</name>
<dbReference type="Pfam" id="PF07585">
    <property type="entry name" value="BBP7"/>
    <property type="match status" value="1"/>
</dbReference>
<evidence type="ECO:0000256" key="1">
    <source>
        <dbReference type="SAM" id="MobiDB-lite"/>
    </source>
</evidence>